<dbReference type="FunFam" id="2.60.40.60:FF:000080">
    <property type="entry name" value="FAT atypical cadherin 1"/>
    <property type="match status" value="1"/>
</dbReference>
<dbReference type="OrthoDB" id="6510378at2759"/>
<keyword evidence="10 15" id="KW-0472">Membrane</keyword>
<dbReference type="PROSITE" id="PS50268">
    <property type="entry name" value="CADHERIN_2"/>
    <property type="match status" value="12"/>
</dbReference>
<dbReference type="PROSITE" id="PS00232">
    <property type="entry name" value="CADHERIN_1"/>
    <property type="match status" value="4"/>
</dbReference>
<dbReference type="PANTHER" id="PTHR24025">
    <property type="entry name" value="DESMOGLEIN FAMILY MEMBER"/>
    <property type="match status" value="1"/>
</dbReference>
<dbReference type="Proteomes" id="UP000507470">
    <property type="component" value="Unassembled WGS sequence"/>
</dbReference>
<evidence type="ECO:0000256" key="12">
    <source>
        <dbReference type="ARBA" id="ARBA00023180"/>
    </source>
</evidence>
<dbReference type="FunFam" id="2.60.40.60:FF:000024">
    <property type="entry name" value="FAT atypical cadherin 3"/>
    <property type="match status" value="1"/>
</dbReference>
<dbReference type="GO" id="GO:0005509">
    <property type="term" value="F:calcium ion binding"/>
    <property type="evidence" value="ECO:0007669"/>
    <property type="project" value="UniProtKB-UniRule"/>
</dbReference>
<accession>A0A6J8CEF1</accession>
<keyword evidence="6" id="KW-0677">Repeat</keyword>
<evidence type="ECO:0000313" key="18">
    <source>
        <dbReference type="Proteomes" id="UP000507470"/>
    </source>
</evidence>
<evidence type="ECO:0000256" key="15">
    <source>
        <dbReference type="SAM" id="Phobius"/>
    </source>
</evidence>
<dbReference type="PRINTS" id="PR00205">
    <property type="entry name" value="CADHERIN"/>
</dbReference>
<feature type="domain" description="Cadherin" evidence="16">
    <location>
        <begin position="262"/>
        <end position="377"/>
    </location>
</feature>
<keyword evidence="7 13" id="KW-0106">Calcium</keyword>
<evidence type="ECO:0000256" key="7">
    <source>
        <dbReference type="ARBA" id="ARBA00022837"/>
    </source>
</evidence>
<comment type="subcellular location">
    <subcellularLocation>
        <location evidence="1">Cell membrane</location>
        <topology evidence="1">Single-pass type I membrane protein</topology>
    </subcellularLocation>
</comment>
<dbReference type="FunFam" id="2.60.40.60:FF:000098">
    <property type="entry name" value="cadherin-23 isoform X1"/>
    <property type="match status" value="1"/>
</dbReference>
<evidence type="ECO:0000256" key="13">
    <source>
        <dbReference type="PROSITE-ProRule" id="PRU00043"/>
    </source>
</evidence>
<feature type="domain" description="Cadherin" evidence="16">
    <location>
        <begin position="378"/>
        <end position="498"/>
    </location>
</feature>
<dbReference type="FunFam" id="2.60.40.60:FF:000168">
    <property type="entry name" value="Cadherin-related family member 2"/>
    <property type="match status" value="1"/>
</dbReference>
<evidence type="ECO:0000256" key="3">
    <source>
        <dbReference type="ARBA" id="ARBA00022536"/>
    </source>
</evidence>
<evidence type="ECO:0000256" key="4">
    <source>
        <dbReference type="ARBA" id="ARBA00022692"/>
    </source>
</evidence>
<evidence type="ECO:0000256" key="10">
    <source>
        <dbReference type="ARBA" id="ARBA00023136"/>
    </source>
</evidence>
<feature type="region of interest" description="Disordered" evidence="14">
    <location>
        <begin position="1809"/>
        <end position="1832"/>
    </location>
</feature>
<feature type="domain" description="Cadherin" evidence="16">
    <location>
        <begin position="1147"/>
        <end position="1259"/>
    </location>
</feature>
<keyword evidence="3" id="KW-0245">EGF-like domain</keyword>
<evidence type="ECO:0000313" key="17">
    <source>
        <dbReference type="EMBL" id="CAC5393752.1"/>
    </source>
</evidence>
<feature type="domain" description="Cadherin" evidence="16">
    <location>
        <begin position="499"/>
        <end position="702"/>
    </location>
</feature>
<keyword evidence="11" id="KW-1015">Disulfide bond</keyword>
<evidence type="ECO:0000256" key="8">
    <source>
        <dbReference type="ARBA" id="ARBA00022889"/>
    </source>
</evidence>
<feature type="domain" description="Cadherin" evidence="16">
    <location>
        <begin position="809"/>
        <end position="933"/>
    </location>
</feature>
<keyword evidence="5" id="KW-0732">Signal</keyword>
<dbReference type="SMART" id="SM00112">
    <property type="entry name" value="CA"/>
    <property type="match status" value="13"/>
</dbReference>
<dbReference type="GO" id="GO:0005911">
    <property type="term" value="C:cell-cell junction"/>
    <property type="evidence" value="ECO:0007669"/>
    <property type="project" value="TreeGrafter"/>
</dbReference>
<evidence type="ECO:0000256" key="14">
    <source>
        <dbReference type="SAM" id="MobiDB-lite"/>
    </source>
</evidence>
<feature type="domain" description="Cadherin" evidence="16">
    <location>
        <begin position="1374"/>
        <end position="1509"/>
    </location>
</feature>
<proteinExistence type="predicted"/>
<name>A0A6J8CEF1_MYTCO</name>
<evidence type="ECO:0000256" key="9">
    <source>
        <dbReference type="ARBA" id="ARBA00022989"/>
    </source>
</evidence>
<dbReference type="FunFam" id="2.60.40.60:FF:000039">
    <property type="entry name" value="FAT atypical cadherin 3"/>
    <property type="match status" value="1"/>
</dbReference>
<keyword evidence="12" id="KW-0325">Glycoprotein</keyword>
<dbReference type="InterPro" id="IPR020894">
    <property type="entry name" value="Cadherin_CS"/>
</dbReference>
<dbReference type="Pfam" id="PF00028">
    <property type="entry name" value="Cadherin"/>
    <property type="match status" value="11"/>
</dbReference>
<dbReference type="SUPFAM" id="SSF49313">
    <property type="entry name" value="Cadherin-like"/>
    <property type="match status" value="14"/>
</dbReference>
<dbReference type="FunFam" id="2.60.40.60:FF:000020">
    <property type="entry name" value="Dachsous cadherin-related 1b"/>
    <property type="match status" value="3"/>
</dbReference>
<keyword evidence="4 15" id="KW-0812">Transmembrane</keyword>
<keyword evidence="2" id="KW-1003">Cell membrane</keyword>
<evidence type="ECO:0000256" key="1">
    <source>
        <dbReference type="ARBA" id="ARBA00004251"/>
    </source>
</evidence>
<feature type="domain" description="Cadherin" evidence="16">
    <location>
        <begin position="935"/>
        <end position="1036"/>
    </location>
</feature>
<evidence type="ECO:0000256" key="5">
    <source>
        <dbReference type="ARBA" id="ARBA00022729"/>
    </source>
</evidence>
<feature type="domain" description="Cadherin" evidence="16">
    <location>
        <begin position="1263"/>
        <end position="1368"/>
    </location>
</feature>
<evidence type="ECO:0000256" key="2">
    <source>
        <dbReference type="ARBA" id="ARBA00022475"/>
    </source>
</evidence>
<feature type="domain" description="Cadherin" evidence="16">
    <location>
        <begin position="37"/>
        <end position="150"/>
    </location>
</feature>
<feature type="domain" description="Cadherin" evidence="16">
    <location>
        <begin position="1037"/>
        <end position="1145"/>
    </location>
</feature>
<keyword evidence="18" id="KW-1185">Reference proteome</keyword>
<evidence type="ECO:0000256" key="11">
    <source>
        <dbReference type="ARBA" id="ARBA00023157"/>
    </source>
</evidence>
<evidence type="ECO:0000259" key="16">
    <source>
        <dbReference type="PROSITE" id="PS50268"/>
    </source>
</evidence>
<evidence type="ECO:0000256" key="6">
    <source>
        <dbReference type="ARBA" id="ARBA00022737"/>
    </source>
</evidence>
<dbReference type="GO" id="GO:0005886">
    <property type="term" value="C:plasma membrane"/>
    <property type="evidence" value="ECO:0007669"/>
    <property type="project" value="UniProtKB-SubCell"/>
</dbReference>
<dbReference type="InterPro" id="IPR015919">
    <property type="entry name" value="Cadherin-like_sf"/>
</dbReference>
<feature type="domain" description="Cadherin" evidence="16">
    <location>
        <begin position="151"/>
        <end position="261"/>
    </location>
</feature>
<feature type="domain" description="Cadherin" evidence="16">
    <location>
        <begin position="703"/>
        <end position="809"/>
    </location>
</feature>
<dbReference type="InterPro" id="IPR002126">
    <property type="entry name" value="Cadherin-like_dom"/>
</dbReference>
<reference evidence="17 18" key="1">
    <citation type="submission" date="2020-06" db="EMBL/GenBank/DDBJ databases">
        <authorList>
            <person name="Li R."/>
            <person name="Bekaert M."/>
        </authorList>
    </citation>
    <scope>NUCLEOTIDE SEQUENCE [LARGE SCALE GENOMIC DNA]</scope>
    <source>
        <strain evidence="18">wild</strain>
    </source>
</reference>
<feature type="transmembrane region" description="Helical" evidence="15">
    <location>
        <begin position="1730"/>
        <end position="1756"/>
    </location>
</feature>
<organism evidence="17 18">
    <name type="scientific">Mytilus coruscus</name>
    <name type="common">Sea mussel</name>
    <dbReference type="NCBI Taxonomy" id="42192"/>
    <lineage>
        <taxon>Eukaryota</taxon>
        <taxon>Metazoa</taxon>
        <taxon>Spiralia</taxon>
        <taxon>Lophotrochozoa</taxon>
        <taxon>Mollusca</taxon>
        <taxon>Bivalvia</taxon>
        <taxon>Autobranchia</taxon>
        <taxon>Pteriomorphia</taxon>
        <taxon>Mytilida</taxon>
        <taxon>Mytiloidea</taxon>
        <taxon>Mytilidae</taxon>
        <taxon>Mytilinae</taxon>
        <taxon>Mytilus</taxon>
    </lineage>
</organism>
<dbReference type="EMBL" id="CACVKT020005208">
    <property type="protein sequence ID" value="CAC5393752.1"/>
    <property type="molecule type" value="Genomic_DNA"/>
</dbReference>
<dbReference type="InterPro" id="IPR050971">
    <property type="entry name" value="Cadherin-domain_protein"/>
</dbReference>
<dbReference type="GO" id="GO:0007156">
    <property type="term" value="P:homophilic cell adhesion via plasma membrane adhesion molecules"/>
    <property type="evidence" value="ECO:0007669"/>
    <property type="project" value="InterPro"/>
</dbReference>
<dbReference type="Gene3D" id="2.60.40.60">
    <property type="entry name" value="Cadherins"/>
    <property type="match status" value="14"/>
</dbReference>
<keyword evidence="9 15" id="KW-1133">Transmembrane helix</keyword>
<gene>
    <name evidence="17" type="ORF">MCOR_28582</name>
</gene>
<protein>
    <submittedName>
        <fullName evidence="17">CDH23</fullName>
    </submittedName>
</protein>
<dbReference type="CDD" id="cd11304">
    <property type="entry name" value="Cadherin_repeat"/>
    <property type="match status" value="12"/>
</dbReference>
<sequence length="1900" mass="211840">MKYNSAVLHNLFVAVFIFLSSVLQFVVTNDAPKQLEFSATNTIIIPENTALNSTIGTIKARDLDGPMPIIFSIQDEKTRQLVRLGTTTGDSTRTRQVDIILIAPLDRDRDPSDRKLYFIMADGDNTIEHNQLIITISLYITDVNDEHPEFHTRRYKESVLENAAIGTTVGRVSAIDEDNGLGGKVTYSMQPAAQTADDTYKNAFRIDPNTGDVIINNVLDYERHNFYEFVISAQDGMGLKSTADADFVVTVTDIQDTPPAFFNLPYSVSVKENISLGEKVLQVTALDGDRGVPNNITYKFTQGDFANFSLNENSGWITIKSALDRDDDAVTQKGGVYAMYVQASEVVKQGSANNGPTTTSTLVTITVEDVNDNKPEFNANTYTAKILENMQDGVPVTLTGVTTTMSVSDKDQGQNSIFSLSFEKNGQPYYDFSPQPSTVYSLSPILIRVNNSKNLDYEKMNSTTFQVIAREIHTVEKKSSVATVTVNIEDVNDIPPQFQSEIFSASIPENSAINTPVITVNATDEDSGIFGQLTYSLRGGNGKFVINDKTGEVSVAGDLDREKVDEYYLTVEAKDGGGFRSTTELRIIREEYFSTIKEKASNFQRGKLIVEAFDIDEPNTPNSLIKYEINKTPTGLENNFEIDILSGEITVKSPLDYEALDPKLNGKVVLIVEAMDWGNPRRSKVINVTIEVEDVNDNAPVFNQPSYTAHVLENATDTTVVTQIKATDADGTFPNNEFVYRIDSGSQDQFRINFKTGEISVETGAKLDRETKSLYILNVSATDRGSTTLVGYCQVKIYVDDVNDESPIFTSTRTVHVSENAPKTSEVVTDFTATDPDSDTDLHYSLIENRTTAFDENGFEVDVGKYNIQDYFMVEENSGIIKVNKDNIDRETAEKIALQILVEDKNGVMHNPQTATGTLTIILDDKNDNPPTFTPSSEYHVNISEGRDILDVVTTISAIDVDKNQQIKFSVAPSDSTTFQIDSYTGTVRLAKKLDREQNSEVNFKVIATDNGVPALSSTATVTVAVLDVNDESPVFNTYQSTYSISESAANGTMIAVIDATDKDIGEFGSLRYSIQINNDDGCLVINEFTGEITVDCNLDYETRKEYSIYVVARDNVNDPTNQKSTQTGQIMIRVLDVNDNAPDLKSITSDQIRIYENAPDGSTVTNIFATDPDNGENGTVDYSLTSDTNATVQFTVDTIFNSDRNQNEGVIKLKGSLLGQVGIIYVTVKATDRGSPKKSSEKKMYFEIFDVNLHQPVFIVPQGPQATISIEEQQDLNTLIIKVIANDEDHGRNGEVKYSLIPEDDYLKFTLNNDTGELRNKVVLDREVRAQYRVKIEAYDNGLPNKLKTPLALTISLIDINDKDPEFPRDNQYQPYYVGSVPEESAGALIGSVDVAVDKDSDANNSQIFYYIIGGEMQDHFHLNETGQLYLMKSIDRDGDKNPFKRQINFINLVIWATPYNYLKISPGPIGGPATSEAVVPSIYKPLNVTQLWVRVTIQDINDHPPRFREDTLSIGITRKTQFGELIFNLKSEIIDLDIGENKNHTFVQSRPLVVYPDSLSQSIGSTPFKFFSNGTLKTNTYFQADMNGYFLMSVQAKDKDMQLANATLRISLINDDQRLKVIFRMFPEQVRNFSTEFKNRLEKITGYRIVVDKIQTHENKQGKPEVDKTDMFIHGEVINPFRIVDSSELLSGYRYTWVDTPYMIKMLPVCILQPTTTQAEEDDSKRQLTMAIILLAIILGVPAIAMMFVIYFMYKKYQRKLKAATAMAYDSRDSDMQKLQLPGTNLHSYENANPIFLEKILMEESGEQVDSDSIDDNAVGPPNPNRYDEQEASLQFSEENNKHNDIGSPDMNIKAALQAHNAMRNNNNETKNGKISNGNMQNGALDTRMIEGLQTTEI</sequence>
<keyword evidence="8" id="KW-0130">Cell adhesion</keyword>
<dbReference type="PANTHER" id="PTHR24025:SF23">
    <property type="entry name" value="NEURAL-CADHERIN"/>
    <property type="match status" value="1"/>
</dbReference>